<keyword evidence="1" id="KW-0812">Transmembrane</keyword>
<accession>A0ABV3GFK6</accession>
<evidence type="ECO:0000256" key="1">
    <source>
        <dbReference type="SAM" id="Phobius"/>
    </source>
</evidence>
<comment type="caution">
    <text evidence="2">The sequence shown here is derived from an EMBL/GenBank/DDBJ whole genome shotgun (WGS) entry which is preliminary data.</text>
</comment>
<reference evidence="2 3" key="1">
    <citation type="submission" date="2024-06" db="EMBL/GenBank/DDBJ databases">
        <title>The Natural Products Discovery Center: Release of the First 8490 Sequenced Strains for Exploring Actinobacteria Biosynthetic Diversity.</title>
        <authorList>
            <person name="Kalkreuter E."/>
            <person name="Kautsar S.A."/>
            <person name="Yang D."/>
            <person name="Bader C.D."/>
            <person name="Teijaro C.N."/>
            <person name="Fluegel L."/>
            <person name="Davis C.M."/>
            <person name="Simpson J.R."/>
            <person name="Lauterbach L."/>
            <person name="Steele A.D."/>
            <person name="Gui C."/>
            <person name="Meng S."/>
            <person name="Li G."/>
            <person name="Viehrig K."/>
            <person name="Ye F."/>
            <person name="Su P."/>
            <person name="Kiefer A.F."/>
            <person name="Nichols A."/>
            <person name="Cepeda A.J."/>
            <person name="Yan W."/>
            <person name="Fan B."/>
            <person name="Jiang Y."/>
            <person name="Adhikari A."/>
            <person name="Zheng C.-J."/>
            <person name="Schuster L."/>
            <person name="Cowan T.M."/>
            <person name="Smanski M.J."/>
            <person name="Chevrette M.G."/>
            <person name="De Carvalho L.P.S."/>
            <person name="Shen B."/>
        </authorList>
    </citation>
    <scope>NUCLEOTIDE SEQUENCE [LARGE SCALE GENOMIC DNA]</scope>
    <source>
        <strain evidence="2 3">NPDC050100</strain>
    </source>
</reference>
<dbReference type="EMBL" id="JBFALK010000008">
    <property type="protein sequence ID" value="MEV0970429.1"/>
    <property type="molecule type" value="Genomic_DNA"/>
</dbReference>
<gene>
    <name evidence="2" type="ORF">AB0I59_17485</name>
</gene>
<name>A0ABV3GFK6_MICGL</name>
<feature type="transmembrane region" description="Helical" evidence="1">
    <location>
        <begin position="20"/>
        <end position="41"/>
    </location>
</feature>
<proteinExistence type="predicted"/>
<sequence>MVGPPGPAVERALQDSEGVAMADVIFVALTVVVFALLWLAVRAVERL</sequence>
<dbReference type="Proteomes" id="UP001551675">
    <property type="component" value="Unassembled WGS sequence"/>
</dbReference>
<keyword evidence="1" id="KW-0472">Membrane</keyword>
<evidence type="ECO:0000313" key="3">
    <source>
        <dbReference type="Proteomes" id="UP001551675"/>
    </source>
</evidence>
<evidence type="ECO:0008006" key="4">
    <source>
        <dbReference type="Google" id="ProtNLM"/>
    </source>
</evidence>
<keyword evidence="1" id="KW-1133">Transmembrane helix</keyword>
<protein>
    <recommendedName>
        <fullName evidence="4">Potassium-transporting ATPase subunit F</fullName>
    </recommendedName>
</protein>
<keyword evidence="3" id="KW-1185">Reference proteome</keyword>
<organism evidence="2 3">
    <name type="scientific">Microtetraspora glauca</name>
    <dbReference type="NCBI Taxonomy" id="1996"/>
    <lineage>
        <taxon>Bacteria</taxon>
        <taxon>Bacillati</taxon>
        <taxon>Actinomycetota</taxon>
        <taxon>Actinomycetes</taxon>
        <taxon>Streptosporangiales</taxon>
        <taxon>Streptosporangiaceae</taxon>
        <taxon>Microtetraspora</taxon>
    </lineage>
</organism>
<evidence type="ECO:0000313" key="2">
    <source>
        <dbReference type="EMBL" id="MEV0970429.1"/>
    </source>
</evidence>
<dbReference type="RefSeq" id="WP_358133829.1">
    <property type="nucleotide sequence ID" value="NZ_JBFALK010000008.1"/>
</dbReference>